<name>A0A0F7CQ64_9ACTN</name>
<dbReference type="Proteomes" id="UP000034034">
    <property type="component" value="Chromosome"/>
</dbReference>
<dbReference type="HOGENOM" id="CLU_692463_0_0_11"/>
<dbReference type="PATRIC" id="fig|408015.6.peg.4537"/>
<sequence length="398" mass="43352">MAWRTPTPDLTAFRERVKNGGIWIFQDSLVQVLPELLVSRDLATGEKRWSMQLAAGQYGCGSSARINEGRIAVLSGMYCEYLIVVDLATGSEVALIELQSARLASYGTPALLGDTVAVSSGEGSAGFRISDGEQLWWTEPRGQCAETSFTVLDEKFVSRMSCGVECNDLGRCGFGYESTGLRATTESGEELWRWKFDHEVDGSRLDILGVISVEPLVILAELGRTFDSTRIFLVEDPRASVLRELSYDPSQHDRPCGATNLWLCNAVVGGNYMALRGEGDTGMSIVDLTTGDIVGDIASEGGRPVRPVAMVEGEFLAYRQGEGQQPGRLVAIDPERLSERTVMALDASAAAAEHDLWRADPDSVRMFWDSESGAFVMGETAFAADRLGQPDHAVLVYR</sequence>
<evidence type="ECO:0000313" key="2">
    <source>
        <dbReference type="Proteomes" id="UP000034034"/>
    </source>
</evidence>
<gene>
    <name evidence="1" type="ORF">SXIM_44820</name>
</gene>
<dbReference type="EMBL" id="CP009922">
    <property type="protein sequence ID" value="AKG45866.1"/>
    <property type="molecule type" value="Genomic_DNA"/>
</dbReference>
<dbReference type="SUPFAM" id="SSF50998">
    <property type="entry name" value="Quinoprotein alcohol dehydrogenase-like"/>
    <property type="match status" value="1"/>
</dbReference>
<keyword evidence="2" id="KW-1185">Reference proteome</keyword>
<dbReference type="KEGG" id="sxi:SXIM_44820"/>
<dbReference type="InterPro" id="IPR015943">
    <property type="entry name" value="WD40/YVTN_repeat-like_dom_sf"/>
</dbReference>
<protein>
    <submittedName>
        <fullName evidence="1">Secreted protein</fullName>
    </submittedName>
</protein>
<reference evidence="1" key="1">
    <citation type="submission" date="2019-08" db="EMBL/GenBank/DDBJ databases">
        <title>Complete genome sequence of a mangrove-derived Streptomyces xiamenensis.</title>
        <authorList>
            <person name="Xu J."/>
        </authorList>
    </citation>
    <scope>NUCLEOTIDE SEQUENCE</scope>
    <source>
        <strain evidence="1">318</strain>
    </source>
</reference>
<dbReference type="AlphaFoldDB" id="A0A0F7CQ64"/>
<evidence type="ECO:0000313" key="1">
    <source>
        <dbReference type="EMBL" id="AKG45866.1"/>
    </source>
</evidence>
<dbReference type="InterPro" id="IPR011047">
    <property type="entry name" value="Quinoprotein_ADH-like_sf"/>
</dbReference>
<accession>A0A0F7CQ64</accession>
<organism evidence="1 2">
    <name type="scientific">Streptomyces xiamenensis</name>
    <dbReference type="NCBI Taxonomy" id="408015"/>
    <lineage>
        <taxon>Bacteria</taxon>
        <taxon>Bacillati</taxon>
        <taxon>Actinomycetota</taxon>
        <taxon>Actinomycetes</taxon>
        <taxon>Kitasatosporales</taxon>
        <taxon>Streptomycetaceae</taxon>
        <taxon>Streptomyces</taxon>
    </lineage>
</organism>
<proteinExistence type="predicted"/>
<dbReference type="Gene3D" id="2.130.10.10">
    <property type="entry name" value="YVTN repeat-like/Quinoprotein amine dehydrogenase"/>
    <property type="match status" value="1"/>
</dbReference>